<keyword evidence="3" id="KW-0460">Magnesium</keyword>
<reference evidence="4 5" key="1">
    <citation type="submission" date="2019-04" db="EMBL/GenBank/DDBJ databases">
        <title>Niastella caeni sp. nov., isolated from activated sludge.</title>
        <authorList>
            <person name="Sheng M."/>
        </authorList>
    </citation>
    <scope>NUCLEOTIDE SEQUENCE [LARGE SCALE GENOMIC DNA]</scope>
    <source>
        <strain evidence="4 5">HX-2-15</strain>
    </source>
</reference>
<keyword evidence="2 4" id="KW-0378">Hydrolase</keyword>
<evidence type="ECO:0000256" key="1">
    <source>
        <dbReference type="ARBA" id="ARBA00022723"/>
    </source>
</evidence>
<dbReference type="SFLD" id="SFLDS00003">
    <property type="entry name" value="Haloacid_Dehalogenase"/>
    <property type="match status" value="1"/>
</dbReference>
<gene>
    <name evidence="4" type="ORF">FAM09_03500</name>
</gene>
<dbReference type="AlphaFoldDB" id="A0A4S8I217"/>
<sequence>MKKALIIDLDNTIFPVPQIGDALFAPLFELIEQEGSHAGELDKIKDEVMRRPFQQVAKEHQFSESLTRKCVEVLKELTYNGPIEPFEDFALVRHLPCDKFLVTTGFPKMQQSKVDRLALAPDFKEIHIIDPSTTNKVKKDVFADIVQRHGYAKEAVLVIGDDLQSEIKAAQELGIDAVWYDKYGRYEDKPSVRKISDYKELIQILTSL</sequence>
<dbReference type="Pfam" id="PF00702">
    <property type="entry name" value="Hydrolase"/>
    <property type="match status" value="1"/>
</dbReference>
<comment type="caution">
    <text evidence="4">The sequence shown here is derived from an EMBL/GenBank/DDBJ whole genome shotgun (WGS) entry which is preliminary data.</text>
</comment>
<keyword evidence="1" id="KW-0479">Metal-binding</keyword>
<dbReference type="Proteomes" id="UP000306918">
    <property type="component" value="Unassembled WGS sequence"/>
</dbReference>
<dbReference type="InterPro" id="IPR023214">
    <property type="entry name" value="HAD_sf"/>
</dbReference>
<keyword evidence="5" id="KW-1185">Reference proteome</keyword>
<evidence type="ECO:0000313" key="5">
    <source>
        <dbReference type="Proteomes" id="UP000306918"/>
    </source>
</evidence>
<dbReference type="EMBL" id="STFF01000001">
    <property type="protein sequence ID" value="THU42025.1"/>
    <property type="molecule type" value="Genomic_DNA"/>
</dbReference>
<evidence type="ECO:0000256" key="3">
    <source>
        <dbReference type="ARBA" id="ARBA00022842"/>
    </source>
</evidence>
<dbReference type="GO" id="GO:0046872">
    <property type="term" value="F:metal ion binding"/>
    <property type="evidence" value="ECO:0007669"/>
    <property type="project" value="UniProtKB-KW"/>
</dbReference>
<protein>
    <submittedName>
        <fullName evidence="4">HAD family hydrolase</fullName>
    </submittedName>
</protein>
<dbReference type="SUPFAM" id="SSF56784">
    <property type="entry name" value="HAD-like"/>
    <property type="match status" value="1"/>
</dbReference>
<proteinExistence type="predicted"/>
<dbReference type="GO" id="GO:0016791">
    <property type="term" value="F:phosphatase activity"/>
    <property type="evidence" value="ECO:0007669"/>
    <property type="project" value="TreeGrafter"/>
</dbReference>
<organism evidence="4 5">
    <name type="scientific">Niastella caeni</name>
    <dbReference type="NCBI Taxonomy" id="2569763"/>
    <lineage>
        <taxon>Bacteria</taxon>
        <taxon>Pseudomonadati</taxon>
        <taxon>Bacteroidota</taxon>
        <taxon>Chitinophagia</taxon>
        <taxon>Chitinophagales</taxon>
        <taxon>Chitinophagaceae</taxon>
        <taxon>Niastella</taxon>
    </lineage>
</organism>
<dbReference type="PANTHER" id="PTHR46470:SF2">
    <property type="entry name" value="GLYCERALDEHYDE 3-PHOSPHATE PHOSPHATASE"/>
    <property type="match status" value="1"/>
</dbReference>
<dbReference type="Gene3D" id="1.10.150.520">
    <property type="match status" value="1"/>
</dbReference>
<evidence type="ECO:0000313" key="4">
    <source>
        <dbReference type="EMBL" id="THU42025.1"/>
    </source>
</evidence>
<dbReference type="Gene3D" id="3.40.50.1000">
    <property type="entry name" value="HAD superfamily/HAD-like"/>
    <property type="match status" value="1"/>
</dbReference>
<evidence type="ECO:0000256" key="2">
    <source>
        <dbReference type="ARBA" id="ARBA00022801"/>
    </source>
</evidence>
<dbReference type="OrthoDB" id="7059729at2"/>
<dbReference type="SFLD" id="SFLDG01129">
    <property type="entry name" value="C1.5:_HAD__Beta-PGM__Phosphata"/>
    <property type="match status" value="1"/>
</dbReference>
<dbReference type="InterPro" id="IPR036412">
    <property type="entry name" value="HAD-like_sf"/>
</dbReference>
<dbReference type="InterPro" id="IPR051400">
    <property type="entry name" value="HAD-like_hydrolase"/>
</dbReference>
<dbReference type="PANTHER" id="PTHR46470">
    <property type="entry name" value="N-ACYLNEURAMINATE-9-PHOSPHATASE"/>
    <property type="match status" value="1"/>
</dbReference>
<name>A0A4S8I217_9BACT</name>
<accession>A0A4S8I217</accession>